<feature type="domain" description="Amidohydrolase-related" evidence="2">
    <location>
        <begin position="8"/>
        <end position="263"/>
    </location>
</feature>
<dbReference type="PANTHER" id="PTHR21240">
    <property type="entry name" value="2-AMINO-3-CARBOXYLMUCONATE-6-SEMIALDEHYDE DECARBOXYLASE"/>
    <property type="match status" value="1"/>
</dbReference>
<evidence type="ECO:0000259" key="2">
    <source>
        <dbReference type="Pfam" id="PF04909"/>
    </source>
</evidence>
<dbReference type="EMBL" id="CAFABF010000039">
    <property type="protein sequence ID" value="CAB4829222.1"/>
    <property type="molecule type" value="Genomic_DNA"/>
</dbReference>
<keyword evidence="1" id="KW-0456">Lyase</keyword>
<gene>
    <name evidence="3" type="ORF">UFOPK3167_00844</name>
</gene>
<dbReference type="SUPFAM" id="SSF51556">
    <property type="entry name" value="Metallo-dependent hydrolases"/>
    <property type="match status" value="1"/>
</dbReference>
<dbReference type="InterPro" id="IPR032465">
    <property type="entry name" value="ACMSD"/>
</dbReference>
<evidence type="ECO:0000256" key="1">
    <source>
        <dbReference type="ARBA" id="ARBA00023239"/>
    </source>
</evidence>
<dbReference type="GO" id="GO:0019748">
    <property type="term" value="P:secondary metabolic process"/>
    <property type="evidence" value="ECO:0007669"/>
    <property type="project" value="TreeGrafter"/>
</dbReference>
<proteinExistence type="predicted"/>
<protein>
    <submittedName>
        <fullName evidence="3">Unannotated protein</fullName>
    </submittedName>
</protein>
<dbReference type="Gene3D" id="3.20.20.140">
    <property type="entry name" value="Metal-dependent hydrolases"/>
    <property type="match status" value="1"/>
</dbReference>
<dbReference type="GO" id="GO:0005737">
    <property type="term" value="C:cytoplasm"/>
    <property type="evidence" value="ECO:0007669"/>
    <property type="project" value="TreeGrafter"/>
</dbReference>
<dbReference type="PANTHER" id="PTHR21240:SF28">
    <property type="entry name" value="ISO-OROTATE DECARBOXYLASE (EUROFUNG)"/>
    <property type="match status" value="1"/>
</dbReference>
<dbReference type="InterPro" id="IPR006680">
    <property type="entry name" value="Amidohydro-rel"/>
</dbReference>
<sequence>MESNFKKIDAHIHFGTDPNVASKTIVPYLHPDRPESVIQYLNEQEADIGVLFPHDRVFSPPWDADYDKQNMQVGRAANQYPNNIVGVARINPTFGAEHTSNLLEKYSSEWNCKGVKLVAGYDFYRPNDMKIMGPLLDKCEELGLTVIFHSGDAPRDLPSLQSEGAKRYPKVKFQLAHMGMHSFLWEAIIAAQNNDNIWCDMSQAFTYDIAIFVEEAGFEKLVYGTDAPYQSPRVESQKVIDAVPQLLQQKAIFRDNALKLWGISTPAK</sequence>
<reference evidence="3" key="1">
    <citation type="submission" date="2020-05" db="EMBL/GenBank/DDBJ databases">
        <authorList>
            <person name="Chiriac C."/>
            <person name="Salcher M."/>
            <person name="Ghai R."/>
            <person name="Kavagutti S V."/>
        </authorList>
    </citation>
    <scope>NUCLEOTIDE SEQUENCE</scope>
</reference>
<dbReference type="GO" id="GO:0016831">
    <property type="term" value="F:carboxy-lyase activity"/>
    <property type="evidence" value="ECO:0007669"/>
    <property type="project" value="InterPro"/>
</dbReference>
<organism evidence="3">
    <name type="scientific">freshwater metagenome</name>
    <dbReference type="NCBI Taxonomy" id="449393"/>
    <lineage>
        <taxon>unclassified sequences</taxon>
        <taxon>metagenomes</taxon>
        <taxon>ecological metagenomes</taxon>
    </lineage>
</organism>
<accession>A0A6J7A8R5</accession>
<name>A0A6J7A8R5_9ZZZZ</name>
<dbReference type="Pfam" id="PF04909">
    <property type="entry name" value="Amidohydro_2"/>
    <property type="match status" value="1"/>
</dbReference>
<dbReference type="InterPro" id="IPR032466">
    <property type="entry name" value="Metal_Hydrolase"/>
</dbReference>
<evidence type="ECO:0000313" key="3">
    <source>
        <dbReference type="EMBL" id="CAB4829222.1"/>
    </source>
</evidence>
<dbReference type="GO" id="GO:0016787">
    <property type="term" value="F:hydrolase activity"/>
    <property type="evidence" value="ECO:0007669"/>
    <property type="project" value="InterPro"/>
</dbReference>
<dbReference type="AlphaFoldDB" id="A0A6J7A8R5"/>